<accession>A0ABT9V299</accession>
<protein>
    <submittedName>
        <fullName evidence="1">Uncharacterized protein</fullName>
    </submittedName>
</protein>
<gene>
    <name evidence="1" type="ORF">J2S07_001386</name>
</gene>
<proteinExistence type="predicted"/>
<organism evidence="1 2">
    <name type="scientific">Anoxybacillus andreesenii</name>
    <dbReference type="NCBI Taxonomy" id="1325932"/>
    <lineage>
        <taxon>Bacteria</taxon>
        <taxon>Bacillati</taxon>
        <taxon>Bacillota</taxon>
        <taxon>Bacilli</taxon>
        <taxon>Bacillales</taxon>
        <taxon>Anoxybacillaceae</taxon>
        <taxon>Anoxybacillus</taxon>
    </lineage>
</organism>
<comment type="caution">
    <text evidence="1">The sequence shown here is derived from an EMBL/GenBank/DDBJ whole genome shotgun (WGS) entry which is preliminary data.</text>
</comment>
<reference evidence="1 2" key="1">
    <citation type="submission" date="2023-07" db="EMBL/GenBank/DDBJ databases">
        <title>Genomic Encyclopedia of Type Strains, Phase IV (KMG-IV): sequencing the most valuable type-strain genomes for metagenomic binning, comparative biology and taxonomic classification.</title>
        <authorList>
            <person name="Goeker M."/>
        </authorList>
    </citation>
    <scope>NUCLEOTIDE SEQUENCE [LARGE SCALE GENOMIC DNA]</scope>
    <source>
        <strain evidence="1 2">DSM 23948</strain>
    </source>
</reference>
<dbReference type="RefSeq" id="WP_307149658.1">
    <property type="nucleotide sequence ID" value="NZ_JAUSTU010000005.1"/>
</dbReference>
<evidence type="ECO:0000313" key="2">
    <source>
        <dbReference type="Proteomes" id="UP001231362"/>
    </source>
</evidence>
<keyword evidence="2" id="KW-1185">Reference proteome</keyword>
<dbReference type="Proteomes" id="UP001231362">
    <property type="component" value="Unassembled WGS sequence"/>
</dbReference>
<evidence type="ECO:0000313" key="1">
    <source>
        <dbReference type="EMBL" id="MDQ0155082.1"/>
    </source>
</evidence>
<dbReference type="EMBL" id="JAUSTU010000005">
    <property type="protein sequence ID" value="MDQ0155082.1"/>
    <property type="molecule type" value="Genomic_DNA"/>
</dbReference>
<sequence length="138" mass="16734">MLQVVELNEQLRDYILNLETASSVICSRLEERYRQEFEKFGVEISIEFLRTRKGKMAESNQIFEEHYESYIEIGIEEEQEYFPNAYIPIWRCRKEMFQNIGYLTKNDPTTIEKKINCLVEEMIHDRIEETDRNHKIDE</sequence>
<name>A0ABT9V299_9BACL</name>